<comment type="subunit">
    <text evidence="10">Component of the oligosaccharyltransferase (OST) complex.</text>
</comment>
<protein>
    <recommendedName>
        <fullName evidence="10">Dolichyl-diphosphooligosaccharide--protein glycosyltransferase subunit 1</fullName>
    </recommendedName>
</protein>
<dbReference type="OrthoDB" id="310030at2759"/>
<organism evidence="11">
    <name type="scientific">Psilocybe cubensis</name>
    <name type="common">Psychedelic mushroom</name>
    <name type="synonym">Stropharia cubensis</name>
    <dbReference type="NCBI Taxonomy" id="181762"/>
    <lineage>
        <taxon>Eukaryota</taxon>
        <taxon>Fungi</taxon>
        <taxon>Dikarya</taxon>
        <taxon>Basidiomycota</taxon>
        <taxon>Agaricomycotina</taxon>
        <taxon>Agaricomycetes</taxon>
        <taxon>Agaricomycetidae</taxon>
        <taxon>Agaricales</taxon>
        <taxon>Agaricineae</taxon>
        <taxon>Strophariaceae</taxon>
        <taxon>Psilocybe</taxon>
    </lineage>
</organism>
<sequence>MPKCWLSLSLFLFAANTYASSQSFENTAIVRTVELGGAVVHVTTTYAIKALEDGQKSYTIALGRGEKEITSFLEAKVKGQQQALQVKERVLDVNEDYHLFDIVLPKSLTTNKTLNLVLETVQTHVTRPWPATAGQNEEQALNYSTNLFVLSPYATSIQRTKIKALTPRVNSFTIPDRVKAFSDSTPASKSGATVVYGPFEGIPPSTQSSFIAEYQQPVTVHYNHEQPVLEVLRLERSAEISHWGANLNIQDNIVLHNAGPKLKGHFSRLDHQTQAFYKRPAPHVLPALTLHLPSGIRNAYYYDIIGNVSTSKLRTAPSVPKEKQGTQFSVFEFRPRYPILGGWNYTFTLGWDSPLEDSTSYDKSTGRYIVEIPIMTPILGAVVNDEELTVILPEGATDVQYATPFPAGSTSVGTHTTYLDTTGRPALTFQYKNLTVKHAQTIFVSYKVSPLAHLKKPIAVGTAFLGLFTLGMIARRVNLTLHQKKKV</sequence>
<keyword evidence="9 10" id="KW-0472">Membrane</keyword>
<keyword evidence="8 10" id="KW-1133">Transmembrane helix</keyword>
<evidence type="ECO:0000256" key="7">
    <source>
        <dbReference type="ARBA" id="ARBA00022824"/>
    </source>
</evidence>
<name>A0A8H7Y0F5_PSICU</name>
<dbReference type="PANTHER" id="PTHR21049:SF0">
    <property type="entry name" value="DOLICHYL-DIPHOSPHOOLIGOSACCHARIDE--PROTEIN GLYCOSYLTRANSFERASE SUBUNIT 1"/>
    <property type="match status" value="1"/>
</dbReference>
<gene>
    <name evidence="11" type="ORF">JR316_005787</name>
</gene>
<keyword evidence="7 10" id="KW-0256">Endoplasmic reticulum</keyword>
<evidence type="ECO:0000256" key="4">
    <source>
        <dbReference type="ARBA" id="ARBA00008905"/>
    </source>
</evidence>
<comment type="subcellular location">
    <subcellularLocation>
        <location evidence="2 10">Endoplasmic reticulum membrane</location>
        <topology evidence="2 10">Single-pass type I membrane protein</topology>
    </subcellularLocation>
</comment>
<feature type="chain" id="PRO_5034568206" description="Dolichyl-diphosphooligosaccharide--protein glycosyltransferase subunit 1" evidence="10">
    <location>
        <begin position="22"/>
        <end position="487"/>
    </location>
</feature>
<dbReference type="InterPro" id="IPR007676">
    <property type="entry name" value="Ribophorin_I"/>
</dbReference>
<evidence type="ECO:0000256" key="2">
    <source>
        <dbReference type="ARBA" id="ARBA00004115"/>
    </source>
</evidence>
<evidence type="ECO:0000256" key="6">
    <source>
        <dbReference type="ARBA" id="ARBA00022729"/>
    </source>
</evidence>
<evidence type="ECO:0000256" key="9">
    <source>
        <dbReference type="ARBA" id="ARBA00023136"/>
    </source>
</evidence>
<keyword evidence="5 10" id="KW-0812">Transmembrane</keyword>
<feature type="transmembrane region" description="Helical" evidence="10">
    <location>
        <begin position="458"/>
        <end position="477"/>
    </location>
</feature>
<evidence type="ECO:0000256" key="10">
    <source>
        <dbReference type="RuleBase" id="RU361143"/>
    </source>
</evidence>
<dbReference type="GO" id="GO:0018279">
    <property type="term" value="P:protein N-linked glycosylation via asparagine"/>
    <property type="evidence" value="ECO:0007669"/>
    <property type="project" value="TreeGrafter"/>
</dbReference>
<evidence type="ECO:0000256" key="5">
    <source>
        <dbReference type="ARBA" id="ARBA00022692"/>
    </source>
</evidence>
<evidence type="ECO:0000256" key="3">
    <source>
        <dbReference type="ARBA" id="ARBA00004922"/>
    </source>
</evidence>
<dbReference type="GO" id="GO:0008250">
    <property type="term" value="C:oligosaccharyltransferase complex"/>
    <property type="evidence" value="ECO:0007669"/>
    <property type="project" value="UniProtKB-UniRule"/>
</dbReference>
<evidence type="ECO:0000256" key="8">
    <source>
        <dbReference type="ARBA" id="ARBA00022989"/>
    </source>
</evidence>
<dbReference type="Pfam" id="PF04597">
    <property type="entry name" value="Ribophorin_I"/>
    <property type="match status" value="1"/>
</dbReference>
<reference evidence="11" key="1">
    <citation type="submission" date="2021-02" db="EMBL/GenBank/DDBJ databases">
        <title>Psilocybe cubensis genome.</title>
        <authorList>
            <person name="Mckernan K.J."/>
            <person name="Crawford S."/>
            <person name="Trippe A."/>
            <person name="Kane L.T."/>
            <person name="Mclaughlin S."/>
        </authorList>
    </citation>
    <scope>NUCLEOTIDE SEQUENCE [LARGE SCALE GENOMIC DNA]</scope>
    <source>
        <strain evidence="11">MGC-MH-2018</strain>
    </source>
</reference>
<dbReference type="PANTHER" id="PTHR21049">
    <property type="entry name" value="RIBOPHORIN I"/>
    <property type="match status" value="1"/>
</dbReference>
<dbReference type="AlphaFoldDB" id="A0A8H7Y0F5"/>
<evidence type="ECO:0000256" key="1">
    <source>
        <dbReference type="ARBA" id="ARBA00002791"/>
    </source>
</evidence>
<feature type="signal peptide" evidence="10">
    <location>
        <begin position="1"/>
        <end position="21"/>
    </location>
</feature>
<evidence type="ECO:0000313" key="11">
    <source>
        <dbReference type="EMBL" id="KAG5169231.1"/>
    </source>
</evidence>
<comment type="function">
    <text evidence="1 10">Subunit of the oligosaccharyl transferase (OST) complex that catalyzes the initial transfer of a defined glycan (Glc(3)Man(9)GlcNAc(2) in eukaryotes) from the lipid carrier dolichol-pyrophosphate to an asparagine residue within an Asn-X-Ser/Thr consensus motif in nascent polypeptide chains, the first step in protein N-glycosylation. N-glycosylation occurs cotranslationally and the complex associates with the Sec61 complex at the channel-forming translocon complex that mediates protein translocation across the endoplasmic reticulum (ER). All subunits are required for a maximal enzyme activity.</text>
</comment>
<accession>A0A8H7Y0F5</accession>
<comment type="similarity">
    <text evidence="4 10">Belongs to the OST1 family.</text>
</comment>
<keyword evidence="6 10" id="KW-0732">Signal</keyword>
<dbReference type="EMBL" id="JAFIQS010000005">
    <property type="protein sequence ID" value="KAG5169231.1"/>
    <property type="molecule type" value="Genomic_DNA"/>
</dbReference>
<comment type="pathway">
    <text evidence="3 10">Protein modification; protein glycosylation.</text>
</comment>
<comment type="caution">
    <text evidence="11">The sequence shown here is derived from an EMBL/GenBank/DDBJ whole genome shotgun (WGS) entry which is preliminary data.</text>
</comment>
<dbReference type="UniPathway" id="UPA00378"/>
<proteinExistence type="inferred from homology"/>